<evidence type="ECO:0000313" key="9">
    <source>
        <dbReference type="EMBL" id="PJI82835.1"/>
    </source>
</evidence>
<feature type="active site" description="Nucleophile" evidence="4 5">
    <location>
        <position position="55"/>
    </location>
</feature>
<dbReference type="FunFam" id="3.30.70.580:FF:000001">
    <property type="entry name" value="tRNA pseudouridine synthase A"/>
    <property type="match status" value="1"/>
</dbReference>
<dbReference type="InterPro" id="IPR020094">
    <property type="entry name" value="TruA/RsuA/RluB/E/F_N"/>
</dbReference>
<accession>A0A2M8VYB3</accession>
<dbReference type="RefSeq" id="WP_100378600.1">
    <property type="nucleotide sequence ID" value="NZ_CBCSBW010000001.1"/>
</dbReference>
<dbReference type="GO" id="GO:0160147">
    <property type="term" value="F:tRNA pseudouridine(38-40) synthase activity"/>
    <property type="evidence" value="ECO:0007669"/>
    <property type="project" value="UniProtKB-EC"/>
</dbReference>
<dbReference type="EMBL" id="PGTX01000001">
    <property type="protein sequence ID" value="PJI82835.1"/>
    <property type="molecule type" value="Genomic_DNA"/>
</dbReference>
<dbReference type="AlphaFoldDB" id="A0A2M8VYB3"/>
<dbReference type="CDD" id="cd02570">
    <property type="entry name" value="PseudoU_synth_EcTruA"/>
    <property type="match status" value="1"/>
</dbReference>
<dbReference type="GO" id="GO:0003723">
    <property type="term" value="F:RNA binding"/>
    <property type="evidence" value="ECO:0007669"/>
    <property type="project" value="InterPro"/>
</dbReference>
<protein>
    <recommendedName>
        <fullName evidence="4">tRNA pseudouridine synthase A</fullName>
        <ecNumber evidence="4">5.4.99.12</ecNumber>
    </recommendedName>
    <alternativeName>
        <fullName evidence="4">tRNA pseudouridine(38-40) synthase</fullName>
    </alternativeName>
    <alternativeName>
        <fullName evidence="4">tRNA pseudouridylate synthase I</fullName>
    </alternativeName>
    <alternativeName>
        <fullName evidence="4">tRNA-uridine isomerase I</fullName>
    </alternativeName>
</protein>
<feature type="domain" description="Pseudouridine synthase I TruA alpha/beta" evidence="8">
    <location>
        <begin position="8"/>
        <end position="106"/>
    </location>
</feature>
<dbReference type="OrthoDB" id="9811823at2"/>
<comment type="caution">
    <text evidence="9">The sequence shown here is derived from an EMBL/GenBank/DDBJ whole genome shotgun (WGS) entry which is preliminary data.</text>
</comment>
<dbReference type="InterPro" id="IPR020095">
    <property type="entry name" value="PsdUridine_synth_TruA_C"/>
</dbReference>
<keyword evidence="2 4" id="KW-0819">tRNA processing</keyword>
<name>A0A2M8VYB3_9BURK</name>
<dbReference type="Gene3D" id="3.30.70.660">
    <property type="entry name" value="Pseudouridine synthase I, catalytic domain, C-terminal subdomain"/>
    <property type="match status" value="1"/>
</dbReference>
<evidence type="ECO:0000256" key="1">
    <source>
        <dbReference type="ARBA" id="ARBA00009375"/>
    </source>
</evidence>
<dbReference type="InterPro" id="IPR020097">
    <property type="entry name" value="PsdUridine_synth_TruA_a/b_dom"/>
</dbReference>
<evidence type="ECO:0000256" key="4">
    <source>
        <dbReference type="HAMAP-Rule" id="MF_00171"/>
    </source>
</evidence>
<dbReference type="Proteomes" id="UP000229366">
    <property type="component" value="Unassembled WGS sequence"/>
</dbReference>
<comment type="caution">
    <text evidence="4">Lacks conserved residue(s) required for the propagation of feature annotation.</text>
</comment>
<feature type="domain" description="Pseudouridine synthase I TruA alpha/beta" evidence="8">
    <location>
        <begin position="151"/>
        <end position="252"/>
    </location>
</feature>
<dbReference type="InterPro" id="IPR020103">
    <property type="entry name" value="PsdUridine_synth_cat_dom_sf"/>
</dbReference>
<dbReference type="Pfam" id="PF01416">
    <property type="entry name" value="PseudoU_synth_1"/>
    <property type="match status" value="2"/>
</dbReference>
<keyword evidence="10" id="KW-1185">Reference proteome</keyword>
<gene>
    <name evidence="4" type="primary">truA</name>
    <name evidence="9" type="ORF">B0G85_0223</name>
</gene>
<dbReference type="GO" id="GO:0031119">
    <property type="term" value="P:tRNA pseudouridine synthesis"/>
    <property type="evidence" value="ECO:0007669"/>
    <property type="project" value="UniProtKB-UniRule"/>
</dbReference>
<evidence type="ECO:0000256" key="5">
    <source>
        <dbReference type="PIRSR" id="PIRSR001430-1"/>
    </source>
</evidence>
<keyword evidence="3 4" id="KW-0413">Isomerase</keyword>
<evidence type="ECO:0000259" key="8">
    <source>
        <dbReference type="Pfam" id="PF01416"/>
    </source>
</evidence>
<comment type="similarity">
    <text evidence="1 4 7">Belongs to the tRNA pseudouridine synthase TruA family.</text>
</comment>
<dbReference type="Gene3D" id="3.30.70.580">
    <property type="entry name" value="Pseudouridine synthase I, catalytic domain, N-terminal subdomain"/>
    <property type="match status" value="1"/>
</dbReference>
<evidence type="ECO:0000256" key="6">
    <source>
        <dbReference type="PIRSR" id="PIRSR001430-2"/>
    </source>
</evidence>
<dbReference type="HAMAP" id="MF_00171">
    <property type="entry name" value="TruA"/>
    <property type="match status" value="1"/>
</dbReference>
<dbReference type="PANTHER" id="PTHR11142:SF0">
    <property type="entry name" value="TRNA PSEUDOURIDINE SYNTHASE-LIKE 1"/>
    <property type="match status" value="1"/>
</dbReference>
<proteinExistence type="inferred from homology"/>
<evidence type="ECO:0000256" key="3">
    <source>
        <dbReference type="ARBA" id="ARBA00023235"/>
    </source>
</evidence>
<comment type="subunit">
    <text evidence="4">Homodimer.</text>
</comment>
<organism evidence="9 10">
    <name type="scientific">Polynucleobacter brandtiae</name>
    <dbReference type="NCBI Taxonomy" id="1938816"/>
    <lineage>
        <taxon>Bacteria</taxon>
        <taxon>Pseudomonadati</taxon>
        <taxon>Pseudomonadota</taxon>
        <taxon>Betaproteobacteria</taxon>
        <taxon>Burkholderiales</taxon>
        <taxon>Burkholderiaceae</taxon>
        <taxon>Polynucleobacter</taxon>
    </lineage>
</organism>
<dbReference type="InterPro" id="IPR001406">
    <property type="entry name" value="PsdUridine_synth_TruA"/>
</dbReference>
<reference evidence="9 10" key="1">
    <citation type="submission" date="2017-11" db="EMBL/GenBank/DDBJ databases">
        <title>Genomic Encyclopedia of Type Strains, Phase III (KMG-III): the genomes of soil and plant-associated and newly described type strains.</title>
        <authorList>
            <person name="Whitman W."/>
        </authorList>
    </citation>
    <scope>NUCLEOTIDE SEQUENCE [LARGE SCALE GENOMIC DNA]</scope>
    <source>
        <strain evidence="9 10">UB-Domo-W1</strain>
    </source>
</reference>
<dbReference type="EC" id="5.4.99.12" evidence="4"/>
<dbReference type="NCBIfam" id="TIGR00071">
    <property type="entry name" value="hisT_truA"/>
    <property type="match status" value="1"/>
</dbReference>
<feature type="binding site" evidence="4 6">
    <location>
        <position position="113"/>
    </location>
    <ligand>
        <name>substrate</name>
    </ligand>
</feature>
<evidence type="ECO:0000256" key="7">
    <source>
        <dbReference type="RuleBase" id="RU003792"/>
    </source>
</evidence>
<sequence length="272" mass="30545">MRIALGLQYDGTPYSGWQSQLNQDTVQDRVEKAITAFVGIAGKPPIRVITAGRTDTGVHALGQVVHFDVDVVREDWSWVRGVNAFLPESIVVNWAKPVPSEFSARYCAYERTYVYALHASSCRSPMTASRAGFLILPANRWFDVDAMKQASECLIGEHDFTSFRSSECQSKTPIKTLYSIEIVSSEPWLYFRIKGNAFLHHMVRNLVGSFLQIGLGKHDSSWMAEVLRAKDRSIAAPTFSPAGLYLAQISYPEQFEIPAPWLQNSWLPRGLL</sequence>
<comment type="function">
    <text evidence="4">Formation of pseudouridine at positions 38, 39 and 40 in the anticodon stem and loop of transfer RNAs.</text>
</comment>
<dbReference type="PANTHER" id="PTHR11142">
    <property type="entry name" value="PSEUDOURIDYLATE SYNTHASE"/>
    <property type="match status" value="1"/>
</dbReference>
<dbReference type="SUPFAM" id="SSF55120">
    <property type="entry name" value="Pseudouridine synthase"/>
    <property type="match status" value="1"/>
</dbReference>
<evidence type="ECO:0000313" key="10">
    <source>
        <dbReference type="Proteomes" id="UP000229366"/>
    </source>
</evidence>
<comment type="catalytic activity">
    <reaction evidence="4 7">
        <text>uridine(38/39/40) in tRNA = pseudouridine(38/39/40) in tRNA</text>
        <dbReference type="Rhea" id="RHEA:22376"/>
        <dbReference type="Rhea" id="RHEA-COMP:10085"/>
        <dbReference type="Rhea" id="RHEA-COMP:10087"/>
        <dbReference type="ChEBI" id="CHEBI:65314"/>
        <dbReference type="ChEBI" id="CHEBI:65315"/>
        <dbReference type="EC" id="5.4.99.12"/>
    </reaction>
</comment>
<dbReference type="PIRSF" id="PIRSF001430">
    <property type="entry name" value="tRNA_psdUrid_synth"/>
    <property type="match status" value="1"/>
</dbReference>
<evidence type="ECO:0000256" key="2">
    <source>
        <dbReference type="ARBA" id="ARBA00022694"/>
    </source>
</evidence>